<gene>
    <name evidence="1" type="ORF">SAMN06264365_10564</name>
</gene>
<sequence length="63" mass="7022">MPEVGIVPRDRRRPGALEAAVMTALRAADAPMTTSQVREHEKGSAILIECFGKKIRRHLAQHF</sequence>
<organism evidence="1 2">
    <name type="scientific">Actinoplanes regularis</name>
    <dbReference type="NCBI Taxonomy" id="52697"/>
    <lineage>
        <taxon>Bacteria</taxon>
        <taxon>Bacillati</taxon>
        <taxon>Actinomycetota</taxon>
        <taxon>Actinomycetes</taxon>
        <taxon>Micromonosporales</taxon>
        <taxon>Micromonosporaceae</taxon>
        <taxon>Actinoplanes</taxon>
    </lineage>
</organism>
<evidence type="ECO:0000313" key="2">
    <source>
        <dbReference type="Proteomes" id="UP000198415"/>
    </source>
</evidence>
<protein>
    <submittedName>
        <fullName evidence="1">Uncharacterized protein</fullName>
    </submittedName>
</protein>
<keyword evidence="2" id="KW-1185">Reference proteome</keyword>
<dbReference type="EMBL" id="FZNR01000005">
    <property type="protein sequence ID" value="SNR72858.1"/>
    <property type="molecule type" value="Genomic_DNA"/>
</dbReference>
<evidence type="ECO:0000313" key="1">
    <source>
        <dbReference type="EMBL" id="SNR72858.1"/>
    </source>
</evidence>
<reference evidence="1 2" key="1">
    <citation type="submission" date="2017-06" db="EMBL/GenBank/DDBJ databases">
        <authorList>
            <person name="Kim H.J."/>
            <person name="Triplett B.A."/>
        </authorList>
    </citation>
    <scope>NUCLEOTIDE SEQUENCE [LARGE SCALE GENOMIC DNA]</scope>
    <source>
        <strain evidence="1 2">DSM 43151</strain>
    </source>
</reference>
<dbReference type="Proteomes" id="UP000198415">
    <property type="component" value="Unassembled WGS sequence"/>
</dbReference>
<dbReference type="AlphaFoldDB" id="A0A238YPX2"/>
<accession>A0A238YPX2</accession>
<proteinExistence type="predicted"/>
<name>A0A238YPX2_9ACTN</name>